<evidence type="ECO:0000259" key="4">
    <source>
        <dbReference type="Pfam" id="PF07859"/>
    </source>
</evidence>
<evidence type="ECO:0000256" key="2">
    <source>
        <dbReference type="ARBA" id="ARBA00022801"/>
    </source>
</evidence>
<accession>A0A839XZR1</accession>
<dbReference type="InterPro" id="IPR029058">
    <property type="entry name" value="AB_hydrolase_fold"/>
</dbReference>
<dbReference type="InterPro" id="IPR033140">
    <property type="entry name" value="Lipase_GDXG_put_SER_AS"/>
</dbReference>
<dbReference type="Gene3D" id="3.40.50.1820">
    <property type="entry name" value="alpha/beta hydrolase"/>
    <property type="match status" value="1"/>
</dbReference>
<evidence type="ECO:0000313" key="6">
    <source>
        <dbReference type="Proteomes" id="UP000564573"/>
    </source>
</evidence>
<reference evidence="5 6" key="1">
    <citation type="submission" date="2020-08" db="EMBL/GenBank/DDBJ databases">
        <title>Sequencing the genomes of 1000 actinobacteria strains.</title>
        <authorList>
            <person name="Klenk H.-P."/>
        </authorList>
    </citation>
    <scope>NUCLEOTIDE SEQUENCE [LARGE SCALE GENOMIC DNA]</scope>
    <source>
        <strain evidence="5 6">DSM 45267</strain>
    </source>
</reference>
<dbReference type="SUPFAM" id="SSF53474">
    <property type="entry name" value="alpha/beta-Hydrolases"/>
    <property type="match status" value="1"/>
</dbReference>
<keyword evidence="2 5" id="KW-0378">Hydrolase</keyword>
<dbReference type="InterPro" id="IPR050300">
    <property type="entry name" value="GDXG_lipolytic_enzyme"/>
</dbReference>
<comment type="caution">
    <text evidence="5">The sequence shown here is derived from an EMBL/GenBank/DDBJ whole genome shotgun (WGS) entry which is preliminary data.</text>
</comment>
<evidence type="ECO:0000313" key="5">
    <source>
        <dbReference type="EMBL" id="MBB3665205.1"/>
    </source>
</evidence>
<dbReference type="PANTHER" id="PTHR48081:SF8">
    <property type="entry name" value="ALPHA_BETA HYDROLASE FOLD-3 DOMAIN-CONTAINING PROTEIN-RELATED"/>
    <property type="match status" value="1"/>
</dbReference>
<dbReference type="GO" id="GO:0016787">
    <property type="term" value="F:hydrolase activity"/>
    <property type="evidence" value="ECO:0007669"/>
    <property type="project" value="UniProtKB-KW"/>
</dbReference>
<organism evidence="5 6">
    <name type="scientific">Prauserella sediminis</name>
    <dbReference type="NCBI Taxonomy" id="577680"/>
    <lineage>
        <taxon>Bacteria</taxon>
        <taxon>Bacillati</taxon>
        <taxon>Actinomycetota</taxon>
        <taxon>Actinomycetes</taxon>
        <taxon>Pseudonocardiales</taxon>
        <taxon>Pseudonocardiaceae</taxon>
        <taxon>Prauserella</taxon>
        <taxon>Prauserella salsuginis group</taxon>
    </lineage>
</organism>
<dbReference type="Pfam" id="PF07859">
    <property type="entry name" value="Abhydrolase_3"/>
    <property type="match status" value="1"/>
</dbReference>
<dbReference type="PROSITE" id="PS01174">
    <property type="entry name" value="LIPASE_GDXG_SER"/>
    <property type="match status" value="1"/>
</dbReference>
<protein>
    <submittedName>
        <fullName evidence="5">Acetyl esterase</fullName>
        <ecNumber evidence="5">3.1.1.-</ecNumber>
    </submittedName>
</protein>
<proteinExistence type="inferred from homology"/>
<evidence type="ECO:0000256" key="1">
    <source>
        <dbReference type="ARBA" id="ARBA00010515"/>
    </source>
</evidence>
<feature type="active site" evidence="3">
    <location>
        <position position="155"/>
    </location>
</feature>
<keyword evidence="6" id="KW-1185">Reference proteome</keyword>
<dbReference type="RefSeq" id="WP_183786372.1">
    <property type="nucleotide sequence ID" value="NZ_JACIBS010000002.1"/>
</dbReference>
<dbReference type="EMBL" id="JACIBS010000002">
    <property type="protein sequence ID" value="MBB3665205.1"/>
    <property type="molecule type" value="Genomic_DNA"/>
</dbReference>
<feature type="domain" description="Alpha/beta hydrolase fold-3" evidence="4">
    <location>
        <begin position="77"/>
        <end position="281"/>
    </location>
</feature>
<comment type="similarity">
    <text evidence="1">Belongs to the 'GDXG' lipolytic enzyme family.</text>
</comment>
<evidence type="ECO:0000256" key="3">
    <source>
        <dbReference type="PROSITE-ProRule" id="PRU10038"/>
    </source>
</evidence>
<name>A0A839XZR1_9PSEU</name>
<dbReference type="PANTHER" id="PTHR48081">
    <property type="entry name" value="AB HYDROLASE SUPERFAMILY PROTEIN C4A8.06C"/>
    <property type="match status" value="1"/>
</dbReference>
<dbReference type="EC" id="3.1.1.-" evidence="5"/>
<dbReference type="AlphaFoldDB" id="A0A839XZR1"/>
<gene>
    <name evidence="5" type="ORF">FB384_004156</name>
</gene>
<dbReference type="InterPro" id="IPR013094">
    <property type="entry name" value="AB_hydrolase_3"/>
</dbReference>
<dbReference type="Proteomes" id="UP000564573">
    <property type="component" value="Unassembled WGS sequence"/>
</dbReference>
<sequence length="309" mass="33156">MALDEATSSLLAQLAESGQPPIHEMDPQQARGITAALQEMYGPGPDMARAETRSIDLPGRSVPVQILVPNAAPRGVIVYYHGGGWVIGRIEEFETLGRQLADRTGCAVVLVDYRLAPEHRYPAAADDAWDSLRWVEAHLDEIAGRRVPLIVAGDSAGGNLAAIVAQKARSGGPEISQQILVYPVTDCDFDNSSYADPENQLMVNREAMIWFWDHYADAEQRANADACPAKAGDLSGQAPAVVVTAEHDVLRDEGEAYAKALEAAGVPVRHRRFAGQMHGFFTMVNVLPGSAEAIAYVATEIDSQLSAAG</sequence>